<dbReference type="SUPFAM" id="SSF46894">
    <property type="entry name" value="C-terminal effector domain of the bipartite response regulators"/>
    <property type="match status" value="1"/>
</dbReference>
<dbReference type="PANTHER" id="PTHR44688">
    <property type="entry name" value="DNA-BINDING TRANSCRIPTIONAL ACTIVATOR DEVR_DOSR"/>
    <property type="match status" value="1"/>
</dbReference>
<dbReference type="Pfam" id="PF00196">
    <property type="entry name" value="GerE"/>
    <property type="match status" value="1"/>
</dbReference>
<protein>
    <submittedName>
        <fullName evidence="5">Transcriptional regulator, LuxR family</fullName>
    </submittedName>
</protein>
<organism evidence="5 6">
    <name type="scientific">Actinacidiphila yanglinensis</name>
    <dbReference type="NCBI Taxonomy" id="310779"/>
    <lineage>
        <taxon>Bacteria</taxon>
        <taxon>Bacillati</taxon>
        <taxon>Actinomycetota</taxon>
        <taxon>Actinomycetes</taxon>
        <taxon>Kitasatosporales</taxon>
        <taxon>Streptomycetaceae</taxon>
        <taxon>Actinacidiphila</taxon>
    </lineage>
</organism>
<dbReference type="PROSITE" id="PS50043">
    <property type="entry name" value="HTH_LUXR_2"/>
    <property type="match status" value="1"/>
</dbReference>
<keyword evidence="1" id="KW-0805">Transcription regulation</keyword>
<reference evidence="5 6" key="1">
    <citation type="submission" date="2016-10" db="EMBL/GenBank/DDBJ databases">
        <authorList>
            <person name="de Groot N.N."/>
        </authorList>
    </citation>
    <scope>NUCLEOTIDE SEQUENCE [LARGE SCALE GENOMIC DNA]</scope>
    <source>
        <strain evidence="5 6">CGMCC 4.2023</strain>
    </source>
</reference>
<keyword evidence="3" id="KW-0804">Transcription</keyword>
<evidence type="ECO:0000313" key="5">
    <source>
        <dbReference type="EMBL" id="SEG18683.1"/>
    </source>
</evidence>
<dbReference type="RefSeq" id="WP_103885255.1">
    <property type="nucleotide sequence ID" value="NZ_FNVU01000003.1"/>
</dbReference>
<keyword evidence="2" id="KW-0238">DNA-binding</keyword>
<dbReference type="Proteomes" id="UP000236754">
    <property type="component" value="Unassembled WGS sequence"/>
</dbReference>
<dbReference type="InterPro" id="IPR016032">
    <property type="entry name" value="Sig_transdc_resp-reg_C-effctor"/>
</dbReference>
<keyword evidence="6" id="KW-1185">Reference proteome</keyword>
<dbReference type="PROSITE" id="PS00622">
    <property type="entry name" value="HTH_LUXR_1"/>
    <property type="match status" value="1"/>
</dbReference>
<dbReference type="Gene3D" id="3.40.50.2300">
    <property type="match status" value="1"/>
</dbReference>
<gene>
    <name evidence="5" type="ORF">SAMN05216223_103549</name>
</gene>
<dbReference type="PRINTS" id="PR00038">
    <property type="entry name" value="HTHLUXR"/>
</dbReference>
<evidence type="ECO:0000256" key="1">
    <source>
        <dbReference type="ARBA" id="ARBA00023015"/>
    </source>
</evidence>
<evidence type="ECO:0000256" key="3">
    <source>
        <dbReference type="ARBA" id="ARBA00023163"/>
    </source>
</evidence>
<evidence type="ECO:0000259" key="4">
    <source>
        <dbReference type="PROSITE" id="PS50043"/>
    </source>
</evidence>
<dbReference type="InterPro" id="IPR000792">
    <property type="entry name" value="Tscrpt_reg_LuxR_C"/>
</dbReference>
<dbReference type="PANTHER" id="PTHR44688:SF16">
    <property type="entry name" value="DNA-BINDING TRANSCRIPTIONAL ACTIVATOR DEVR_DOSR"/>
    <property type="match status" value="1"/>
</dbReference>
<sequence>MTAPAVAVIASDPMTRDGASSYFRASGRVDVLPPGLHGCADVAVMFAGRVTEETLAAMQRLTATATNRDLGIVLVAEEIGESRLLPAVRHGMVGFVHRSDSGGMEQVLKAVLSSRNGRADLPHALVRSLIDHVRALQGSVLDPLGLDLSGLKDREIEVLRLLADGLDTGEVAAKLNYSERTIKTIVGSMTLRLGLRNRSHAIAYAIRSGAL</sequence>
<dbReference type="OrthoDB" id="4309410at2"/>
<dbReference type="CDD" id="cd06170">
    <property type="entry name" value="LuxR_C_like"/>
    <property type="match status" value="1"/>
</dbReference>
<dbReference type="GO" id="GO:0003677">
    <property type="term" value="F:DNA binding"/>
    <property type="evidence" value="ECO:0007669"/>
    <property type="project" value="UniProtKB-KW"/>
</dbReference>
<proteinExistence type="predicted"/>
<feature type="domain" description="HTH luxR-type" evidence="4">
    <location>
        <begin position="144"/>
        <end position="209"/>
    </location>
</feature>
<dbReference type="GO" id="GO:0006355">
    <property type="term" value="P:regulation of DNA-templated transcription"/>
    <property type="evidence" value="ECO:0007669"/>
    <property type="project" value="InterPro"/>
</dbReference>
<evidence type="ECO:0000256" key="2">
    <source>
        <dbReference type="ARBA" id="ARBA00023125"/>
    </source>
</evidence>
<dbReference type="EMBL" id="FNVU01000003">
    <property type="protein sequence ID" value="SEG18683.1"/>
    <property type="molecule type" value="Genomic_DNA"/>
</dbReference>
<dbReference type="SMART" id="SM00421">
    <property type="entry name" value="HTH_LUXR"/>
    <property type="match status" value="1"/>
</dbReference>
<name>A0A1H5Y407_9ACTN</name>
<dbReference type="AlphaFoldDB" id="A0A1H5Y407"/>
<accession>A0A1H5Y407</accession>
<evidence type="ECO:0000313" key="6">
    <source>
        <dbReference type="Proteomes" id="UP000236754"/>
    </source>
</evidence>